<dbReference type="InterPro" id="IPR001611">
    <property type="entry name" value="Leu-rich_rpt"/>
</dbReference>
<accession>A0AAE0E5S7</accession>
<evidence type="ECO:0000256" key="1">
    <source>
        <dbReference type="ARBA" id="ARBA00004479"/>
    </source>
</evidence>
<evidence type="ECO:0000256" key="7">
    <source>
        <dbReference type="ARBA" id="ARBA00023180"/>
    </source>
</evidence>
<dbReference type="InterPro" id="IPR046956">
    <property type="entry name" value="RLP23-like"/>
</dbReference>
<comment type="caution">
    <text evidence="8">The sequence shown here is derived from an EMBL/GenBank/DDBJ whole genome shotgun (WGS) entry which is preliminary data.</text>
</comment>
<keyword evidence="5" id="KW-0472">Membrane</keyword>
<keyword evidence="4" id="KW-1133">Transmembrane helix</keyword>
<keyword evidence="6" id="KW-0675">Receptor</keyword>
<dbReference type="InterPro" id="IPR032675">
    <property type="entry name" value="LRR_dom_sf"/>
</dbReference>
<keyword evidence="7" id="KW-0325">Glycoprotein</keyword>
<evidence type="ECO:0000256" key="4">
    <source>
        <dbReference type="ARBA" id="ARBA00022989"/>
    </source>
</evidence>
<dbReference type="SUPFAM" id="SSF52058">
    <property type="entry name" value="L domain-like"/>
    <property type="match status" value="1"/>
</dbReference>
<keyword evidence="2" id="KW-0812">Transmembrane</keyword>
<dbReference type="Proteomes" id="UP001281410">
    <property type="component" value="Unassembled WGS sequence"/>
</dbReference>
<evidence type="ECO:0000313" key="9">
    <source>
        <dbReference type="Proteomes" id="UP001281410"/>
    </source>
</evidence>
<dbReference type="EMBL" id="JANJYJ010000005">
    <property type="protein sequence ID" value="KAK3212031.1"/>
    <property type="molecule type" value="Genomic_DNA"/>
</dbReference>
<gene>
    <name evidence="8" type="ORF">Dsin_016737</name>
</gene>
<dbReference type="GO" id="GO:0016020">
    <property type="term" value="C:membrane"/>
    <property type="evidence" value="ECO:0007669"/>
    <property type="project" value="UniProtKB-SubCell"/>
</dbReference>
<protein>
    <recommendedName>
        <fullName evidence="10">Non-specific serine/threonine protein kinase</fullName>
    </recommendedName>
</protein>
<comment type="subcellular location">
    <subcellularLocation>
        <location evidence="1">Membrane</location>
        <topology evidence="1">Single-pass type I membrane protein</topology>
    </subcellularLocation>
</comment>
<evidence type="ECO:0000256" key="5">
    <source>
        <dbReference type="ARBA" id="ARBA00023136"/>
    </source>
</evidence>
<evidence type="ECO:0000256" key="6">
    <source>
        <dbReference type="ARBA" id="ARBA00023170"/>
    </source>
</evidence>
<reference evidence="8" key="1">
    <citation type="journal article" date="2023" name="Plant J.">
        <title>Genome sequences and population genomics provide insights into the demographic history, inbreeding, and mutation load of two 'living fossil' tree species of Dipteronia.</title>
        <authorList>
            <person name="Feng Y."/>
            <person name="Comes H.P."/>
            <person name="Chen J."/>
            <person name="Zhu S."/>
            <person name="Lu R."/>
            <person name="Zhang X."/>
            <person name="Li P."/>
            <person name="Qiu J."/>
            <person name="Olsen K.M."/>
            <person name="Qiu Y."/>
        </authorList>
    </citation>
    <scope>NUCLEOTIDE SEQUENCE</scope>
    <source>
        <strain evidence="8">NBL</strain>
    </source>
</reference>
<evidence type="ECO:0000256" key="2">
    <source>
        <dbReference type="ARBA" id="ARBA00022692"/>
    </source>
</evidence>
<evidence type="ECO:0000256" key="3">
    <source>
        <dbReference type="ARBA" id="ARBA00022729"/>
    </source>
</evidence>
<organism evidence="8 9">
    <name type="scientific">Dipteronia sinensis</name>
    <dbReference type="NCBI Taxonomy" id="43782"/>
    <lineage>
        <taxon>Eukaryota</taxon>
        <taxon>Viridiplantae</taxon>
        <taxon>Streptophyta</taxon>
        <taxon>Embryophyta</taxon>
        <taxon>Tracheophyta</taxon>
        <taxon>Spermatophyta</taxon>
        <taxon>Magnoliopsida</taxon>
        <taxon>eudicotyledons</taxon>
        <taxon>Gunneridae</taxon>
        <taxon>Pentapetalae</taxon>
        <taxon>rosids</taxon>
        <taxon>malvids</taxon>
        <taxon>Sapindales</taxon>
        <taxon>Sapindaceae</taxon>
        <taxon>Hippocastanoideae</taxon>
        <taxon>Acereae</taxon>
        <taxon>Dipteronia</taxon>
    </lineage>
</organism>
<keyword evidence="3" id="KW-0732">Signal</keyword>
<dbReference type="Gene3D" id="3.80.10.10">
    <property type="entry name" value="Ribonuclease Inhibitor"/>
    <property type="match status" value="1"/>
</dbReference>
<dbReference type="PANTHER" id="PTHR48061:SF2">
    <property type="entry name" value="RECEPTOR LIKE PROTEIN 30-LIKE"/>
    <property type="match status" value="1"/>
</dbReference>
<name>A0AAE0E5S7_9ROSI</name>
<keyword evidence="9" id="KW-1185">Reference proteome</keyword>
<dbReference type="PANTHER" id="PTHR48061">
    <property type="entry name" value="LEUCINE-RICH REPEAT RECEPTOR PROTEIN KINASE EMS1-LIKE-RELATED"/>
    <property type="match status" value="1"/>
</dbReference>
<evidence type="ECO:0008006" key="10">
    <source>
        <dbReference type="Google" id="ProtNLM"/>
    </source>
</evidence>
<evidence type="ECO:0000313" key="8">
    <source>
        <dbReference type="EMBL" id="KAK3212031.1"/>
    </source>
</evidence>
<dbReference type="Pfam" id="PF00560">
    <property type="entry name" value="LRR_1"/>
    <property type="match status" value="1"/>
</dbReference>
<sequence>MLFSIGKPDLQTKPSLCYIHRICFLTMLLTGEIPHSICNVSTIQILHLSYNNLSGTSPECIGHFSSTLIVLDLWKKIFHGTIIGSFVKDNQLQTLNFNFNGNGKLC</sequence>
<proteinExistence type="predicted"/>
<dbReference type="AlphaFoldDB" id="A0AAE0E5S7"/>